<protein>
    <submittedName>
        <fullName evidence="4">NAD(P)-dependent dehydrogenase (Short-subunit alcohol dehydrogenase family)</fullName>
    </submittedName>
</protein>
<dbReference type="InterPro" id="IPR057326">
    <property type="entry name" value="KR_dom"/>
</dbReference>
<evidence type="ECO:0000313" key="5">
    <source>
        <dbReference type="Proteomes" id="UP000569092"/>
    </source>
</evidence>
<comment type="caution">
    <text evidence="4">The sequence shown here is derived from an EMBL/GenBank/DDBJ whole genome shotgun (WGS) entry which is preliminary data.</text>
</comment>
<dbReference type="PRINTS" id="PR00081">
    <property type="entry name" value="GDHRDH"/>
</dbReference>
<comment type="similarity">
    <text evidence="1">Belongs to the short-chain dehydrogenases/reductases (SDR) family.</text>
</comment>
<organism evidence="4 5">
    <name type="scientific">Tunturiibacter lichenicola</name>
    <dbReference type="NCBI Taxonomy" id="2051959"/>
    <lineage>
        <taxon>Bacteria</taxon>
        <taxon>Pseudomonadati</taxon>
        <taxon>Acidobacteriota</taxon>
        <taxon>Terriglobia</taxon>
        <taxon>Terriglobales</taxon>
        <taxon>Acidobacteriaceae</taxon>
        <taxon>Tunturiibacter</taxon>
    </lineage>
</organism>
<dbReference type="PANTHER" id="PTHR43669:SF3">
    <property type="entry name" value="ALCOHOL DEHYDROGENASE, PUTATIVE (AFU_ORTHOLOGUE AFUA_3G03445)-RELATED"/>
    <property type="match status" value="1"/>
</dbReference>
<dbReference type="PRINTS" id="PR00080">
    <property type="entry name" value="SDRFAMILY"/>
</dbReference>
<evidence type="ECO:0000259" key="3">
    <source>
        <dbReference type="SMART" id="SM00822"/>
    </source>
</evidence>
<dbReference type="SUPFAM" id="SSF51735">
    <property type="entry name" value="NAD(P)-binding Rossmann-fold domains"/>
    <property type="match status" value="1"/>
</dbReference>
<keyword evidence="2" id="KW-0560">Oxidoreductase</keyword>
<dbReference type="EMBL" id="JACHDZ010000005">
    <property type="protein sequence ID" value="MBB5345120.1"/>
    <property type="molecule type" value="Genomic_DNA"/>
</dbReference>
<dbReference type="NCBIfam" id="NF005559">
    <property type="entry name" value="PRK07231.1"/>
    <property type="match status" value="1"/>
</dbReference>
<dbReference type="FunFam" id="3.40.50.720:FF:000084">
    <property type="entry name" value="Short-chain dehydrogenase reductase"/>
    <property type="match status" value="1"/>
</dbReference>
<reference evidence="4 5" key="1">
    <citation type="submission" date="2020-08" db="EMBL/GenBank/DDBJ databases">
        <title>Genomic Encyclopedia of Type Strains, Phase IV (KMG-V): Genome sequencing to study the core and pangenomes of soil and plant-associated prokaryotes.</title>
        <authorList>
            <person name="Whitman W."/>
        </authorList>
    </citation>
    <scope>NUCLEOTIDE SEQUENCE [LARGE SCALE GENOMIC DNA]</scope>
    <source>
        <strain evidence="4 5">M8US30</strain>
    </source>
</reference>
<dbReference type="SMART" id="SM00822">
    <property type="entry name" value="PKS_KR"/>
    <property type="match status" value="1"/>
</dbReference>
<dbReference type="InterPro" id="IPR002347">
    <property type="entry name" value="SDR_fam"/>
</dbReference>
<dbReference type="Proteomes" id="UP000569092">
    <property type="component" value="Unassembled WGS sequence"/>
</dbReference>
<proteinExistence type="inferred from homology"/>
<dbReference type="CDD" id="cd05233">
    <property type="entry name" value="SDR_c"/>
    <property type="match status" value="1"/>
</dbReference>
<evidence type="ECO:0000256" key="1">
    <source>
        <dbReference type="ARBA" id="ARBA00006484"/>
    </source>
</evidence>
<dbReference type="GO" id="GO:0016491">
    <property type="term" value="F:oxidoreductase activity"/>
    <property type="evidence" value="ECO:0007669"/>
    <property type="project" value="UniProtKB-KW"/>
</dbReference>
<accession>A0A7W8J9F8</accession>
<dbReference type="AlphaFoldDB" id="A0A7W8J9F8"/>
<dbReference type="PANTHER" id="PTHR43669">
    <property type="entry name" value="5-KETO-D-GLUCONATE 5-REDUCTASE"/>
    <property type="match status" value="1"/>
</dbReference>
<name>A0A7W8J9F8_9BACT</name>
<gene>
    <name evidence="4" type="ORF">HDF10_003111</name>
</gene>
<evidence type="ECO:0000256" key="2">
    <source>
        <dbReference type="ARBA" id="ARBA00023002"/>
    </source>
</evidence>
<dbReference type="InterPro" id="IPR036291">
    <property type="entry name" value="NAD(P)-bd_dom_sf"/>
</dbReference>
<dbReference type="Gene3D" id="3.40.50.720">
    <property type="entry name" value="NAD(P)-binding Rossmann-like Domain"/>
    <property type="match status" value="1"/>
</dbReference>
<evidence type="ECO:0000313" key="4">
    <source>
        <dbReference type="EMBL" id="MBB5345120.1"/>
    </source>
</evidence>
<sequence>MSKKLEGKIALVTGGTSGIGLATAKRFVSEGARVIITGRRKDVLDDALIEIGPSATGVQADASNLADLDNLYAQIKEQHGRIDVLFANAGGGEFATIDKVTEEHFDKTFDTNVKGVFFTVQKALPLMPDGGTVVLNASIVSVKGMPAFGVYSATKAAVRSFARTWTNELKERQIRVNVVSPGPIDTPGVDGLAQDQEQAKQLKAGLASQVPLGRMGHPDEIAKAVVFLVSDDSSFVAGVELFVDGGMVQV</sequence>
<feature type="domain" description="Ketoreductase" evidence="3">
    <location>
        <begin position="8"/>
        <end position="187"/>
    </location>
</feature>
<dbReference type="Pfam" id="PF13561">
    <property type="entry name" value="adh_short_C2"/>
    <property type="match status" value="1"/>
</dbReference>